<feature type="domain" description="Response regulatory" evidence="2">
    <location>
        <begin position="5"/>
        <end position="119"/>
    </location>
</feature>
<reference evidence="3" key="1">
    <citation type="journal article" date="2015" name="Nature">
        <title>Complex archaea that bridge the gap between prokaryotes and eukaryotes.</title>
        <authorList>
            <person name="Spang A."/>
            <person name="Saw J.H."/>
            <person name="Jorgensen S.L."/>
            <person name="Zaremba-Niedzwiedzka K."/>
            <person name="Martijn J."/>
            <person name="Lind A.E."/>
            <person name="van Eijk R."/>
            <person name="Schleper C."/>
            <person name="Guy L."/>
            <person name="Ettema T.J."/>
        </authorList>
    </citation>
    <scope>NUCLEOTIDE SEQUENCE</scope>
</reference>
<dbReference type="AlphaFoldDB" id="A0A0F9HL24"/>
<dbReference type="PROSITE" id="PS50110">
    <property type="entry name" value="RESPONSE_REGULATORY"/>
    <property type="match status" value="1"/>
</dbReference>
<dbReference type="PANTHER" id="PTHR43214:SF43">
    <property type="entry name" value="TWO-COMPONENT RESPONSE REGULATOR"/>
    <property type="match status" value="1"/>
</dbReference>
<organism evidence="3">
    <name type="scientific">marine sediment metagenome</name>
    <dbReference type="NCBI Taxonomy" id="412755"/>
    <lineage>
        <taxon>unclassified sequences</taxon>
        <taxon>metagenomes</taxon>
        <taxon>ecological metagenomes</taxon>
    </lineage>
</organism>
<dbReference type="SUPFAM" id="SSF52172">
    <property type="entry name" value="CheY-like"/>
    <property type="match status" value="1"/>
</dbReference>
<dbReference type="InterPro" id="IPR001789">
    <property type="entry name" value="Sig_transdc_resp-reg_receiver"/>
</dbReference>
<dbReference type="EMBL" id="LAZR01014803">
    <property type="protein sequence ID" value="KKM15882.1"/>
    <property type="molecule type" value="Genomic_DNA"/>
</dbReference>
<proteinExistence type="predicted"/>
<dbReference type="InterPro" id="IPR039420">
    <property type="entry name" value="WalR-like"/>
</dbReference>
<dbReference type="Pfam" id="PF00072">
    <property type="entry name" value="Response_reg"/>
    <property type="match status" value="1"/>
</dbReference>
<evidence type="ECO:0000259" key="2">
    <source>
        <dbReference type="PROSITE" id="PS50110"/>
    </source>
</evidence>
<accession>A0A0F9HL24</accession>
<dbReference type="InterPro" id="IPR011006">
    <property type="entry name" value="CheY-like_superfamily"/>
</dbReference>
<dbReference type="Gene3D" id="3.40.50.2300">
    <property type="match status" value="1"/>
</dbReference>
<protein>
    <recommendedName>
        <fullName evidence="2">Response regulatory domain-containing protein</fullName>
    </recommendedName>
</protein>
<name>A0A0F9HL24_9ZZZZ</name>
<evidence type="ECO:0000256" key="1">
    <source>
        <dbReference type="ARBA" id="ARBA00023125"/>
    </source>
</evidence>
<gene>
    <name evidence="3" type="ORF">LCGC14_1691550</name>
</gene>
<evidence type="ECO:0000313" key="3">
    <source>
        <dbReference type="EMBL" id="KKM15882.1"/>
    </source>
</evidence>
<dbReference type="GO" id="GO:0000160">
    <property type="term" value="P:phosphorelay signal transduction system"/>
    <property type="evidence" value="ECO:0007669"/>
    <property type="project" value="InterPro"/>
</dbReference>
<dbReference type="SMART" id="SM00448">
    <property type="entry name" value="REC"/>
    <property type="match status" value="1"/>
</dbReference>
<keyword evidence="1" id="KW-0238">DNA-binding</keyword>
<dbReference type="GO" id="GO:0003677">
    <property type="term" value="F:DNA binding"/>
    <property type="evidence" value="ECO:0007669"/>
    <property type="project" value="UniProtKB-KW"/>
</dbReference>
<dbReference type="InterPro" id="IPR058245">
    <property type="entry name" value="NreC/VraR/RcsB-like_REC"/>
</dbReference>
<sequence length="179" mass="19865">MADIRVLLVDDHECVTEGLQKMIDGQDGMAVVGSADRAIDGLNKATSLRPDIILTDIRMPEMDGVVFTRRVKELGLKCRIIILTMFEEYISVGMDAGASGYLLKDVKRQDLGEAIRKVHEGHTVIAAAILQMEFHFDAQQMKLVGDGRVLLLDELLGRADELPPELQELLIKFAAFMGR</sequence>
<comment type="caution">
    <text evidence="3">The sequence shown here is derived from an EMBL/GenBank/DDBJ whole genome shotgun (WGS) entry which is preliminary data.</text>
</comment>
<dbReference type="PANTHER" id="PTHR43214">
    <property type="entry name" value="TWO-COMPONENT RESPONSE REGULATOR"/>
    <property type="match status" value="1"/>
</dbReference>
<dbReference type="CDD" id="cd17535">
    <property type="entry name" value="REC_NarL-like"/>
    <property type="match status" value="1"/>
</dbReference>